<accession>A0ABP9P1N4</accession>
<proteinExistence type="predicted"/>
<keyword evidence="3" id="KW-1185">Reference proteome</keyword>
<feature type="coiled-coil region" evidence="1">
    <location>
        <begin position="47"/>
        <end position="74"/>
    </location>
</feature>
<name>A0ABP9P1N4_9BACT</name>
<evidence type="ECO:0000313" key="2">
    <source>
        <dbReference type="EMBL" id="GAA5136990.1"/>
    </source>
</evidence>
<dbReference type="Proteomes" id="UP001499852">
    <property type="component" value="Unassembled WGS sequence"/>
</dbReference>
<evidence type="ECO:0000313" key="3">
    <source>
        <dbReference type="Proteomes" id="UP001499852"/>
    </source>
</evidence>
<dbReference type="EMBL" id="BAABIA010000002">
    <property type="protein sequence ID" value="GAA5136990.1"/>
    <property type="molecule type" value="Genomic_DNA"/>
</dbReference>
<reference evidence="3" key="1">
    <citation type="journal article" date="2019" name="Int. J. Syst. Evol. Microbiol.">
        <title>The Global Catalogue of Microorganisms (GCM) 10K type strain sequencing project: providing services to taxonomists for standard genome sequencing and annotation.</title>
        <authorList>
            <consortium name="The Broad Institute Genomics Platform"/>
            <consortium name="The Broad Institute Genome Sequencing Center for Infectious Disease"/>
            <person name="Wu L."/>
            <person name="Ma J."/>
        </authorList>
    </citation>
    <scope>NUCLEOTIDE SEQUENCE [LARGE SCALE GENOMIC DNA]</scope>
    <source>
        <strain evidence="3">JCM 18053</strain>
    </source>
</reference>
<sequence>MGTVWWVQKEVPSQPSAVTPETRASLAWMRSARALSEEEFARECALHEGQRAECARLCAQLQEARERLRLAQQTHGPGAATTQTHELHVKSCEQTVLLHLKKVATAMNPQAAQAYVRQMLPHLPADHETLQFITSTRRQP</sequence>
<gene>
    <name evidence="2" type="ORF">GCM10023213_12960</name>
</gene>
<comment type="caution">
    <text evidence="2">The sequence shown here is derived from an EMBL/GenBank/DDBJ whole genome shotgun (WGS) entry which is preliminary data.</text>
</comment>
<keyword evidence="1" id="KW-0175">Coiled coil</keyword>
<organism evidence="2 3">
    <name type="scientific">Prosthecobacter algae</name>
    <dbReference type="NCBI Taxonomy" id="1144682"/>
    <lineage>
        <taxon>Bacteria</taxon>
        <taxon>Pseudomonadati</taxon>
        <taxon>Verrucomicrobiota</taxon>
        <taxon>Verrucomicrobiia</taxon>
        <taxon>Verrucomicrobiales</taxon>
        <taxon>Verrucomicrobiaceae</taxon>
        <taxon>Prosthecobacter</taxon>
    </lineage>
</organism>
<protein>
    <submittedName>
        <fullName evidence="2">Uncharacterized protein</fullName>
    </submittedName>
</protein>
<dbReference type="Gene3D" id="1.20.120.1490">
    <property type="match status" value="1"/>
</dbReference>
<evidence type="ECO:0000256" key="1">
    <source>
        <dbReference type="SAM" id="Coils"/>
    </source>
</evidence>